<keyword evidence="6" id="KW-0158">Chromosome</keyword>
<evidence type="ECO:0000256" key="14">
    <source>
        <dbReference type="ARBA" id="ARBA00039555"/>
    </source>
</evidence>
<dbReference type="OrthoDB" id="262529at2759"/>
<dbReference type="Gene3D" id="3.60.15.10">
    <property type="entry name" value="Ribonuclease Z/Hydroxyacylglutathione hydrolase-like"/>
    <property type="match status" value="1"/>
</dbReference>
<dbReference type="GO" id="GO:0035312">
    <property type="term" value="F:5'-3' DNA exonuclease activity"/>
    <property type="evidence" value="ECO:0007669"/>
    <property type="project" value="TreeGrafter"/>
</dbReference>
<accession>A0A8S4NPI3</accession>
<evidence type="ECO:0000256" key="11">
    <source>
        <dbReference type="ARBA" id="ARBA00022895"/>
    </source>
</evidence>
<evidence type="ECO:0000256" key="9">
    <source>
        <dbReference type="ARBA" id="ARBA00022801"/>
    </source>
</evidence>
<dbReference type="GO" id="GO:0005634">
    <property type="term" value="C:nucleus"/>
    <property type="evidence" value="ECO:0007669"/>
    <property type="project" value="UniProtKB-SubCell"/>
</dbReference>
<dbReference type="GO" id="GO:0003684">
    <property type="term" value="F:damaged DNA binding"/>
    <property type="evidence" value="ECO:0007669"/>
    <property type="project" value="TreeGrafter"/>
</dbReference>
<comment type="catalytic activity">
    <reaction evidence="1">
        <text>a beta-lactam + H2O = a substituted beta-amino acid</text>
        <dbReference type="Rhea" id="RHEA:20401"/>
        <dbReference type="ChEBI" id="CHEBI:15377"/>
        <dbReference type="ChEBI" id="CHEBI:35627"/>
        <dbReference type="ChEBI" id="CHEBI:140347"/>
        <dbReference type="EC" id="3.5.2.6"/>
    </reaction>
</comment>
<evidence type="ECO:0000313" key="19">
    <source>
        <dbReference type="EMBL" id="CAH1782661.1"/>
    </source>
</evidence>
<dbReference type="InterPro" id="IPR036866">
    <property type="entry name" value="RibonucZ/Hydroxyglut_hydro"/>
</dbReference>
<dbReference type="GO" id="GO:0036297">
    <property type="term" value="P:interstrand cross-link repair"/>
    <property type="evidence" value="ECO:0007669"/>
    <property type="project" value="TreeGrafter"/>
</dbReference>
<proteinExistence type="inferred from homology"/>
<dbReference type="InterPro" id="IPR011084">
    <property type="entry name" value="DRMBL"/>
</dbReference>
<evidence type="ECO:0000256" key="12">
    <source>
        <dbReference type="ARBA" id="ARBA00023204"/>
    </source>
</evidence>
<evidence type="ECO:0000256" key="17">
    <source>
        <dbReference type="SAM" id="MobiDB-lite"/>
    </source>
</evidence>
<dbReference type="CDD" id="cd16273">
    <property type="entry name" value="SNM1A-1C-like_MBL-fold"/>
    <property type="match status" value="1"/>
</dbReference>
<dbReference type="PANTHER" id="PTHR23240">
    <property type="entry name" value="DNA CROSS-LINK REPAIR PROTEIN PSO2/SNM1-RELATED"/>
    <property type="match status" value="1"/>
</dbReference>
<evidence type="ECO:0000256" key="2">
    <source>
        <dbReference type="ARBA" id="ARBA00004123"/>
    </source>
</evidence>
<keyword evidence="20" id="KW-1185">Reference proteome</keyword>
<feature type="compositionally biased region" description="Low complexity" evidence="17">
    <location>
        <begin position="490"/>
        <end position="503"/>
    </location>
</feature>
<evidence type="ECO:0000313" key="20">
    <source>
        <dbReference type="Proteomes" id="UP000749559"/>
    </source>
</evidence>
<dbReference type="EC" id="3.5.2.6" evidence="5"/>
<dbReference type="Proteomes" id="UP000749559">
    <property type="component" value="Unassembled WGS sequence"/>
</dbReference>
<evidence type="ECO:0000256" key="16">
    <source>
        <dbReference type="ARBA" id="ARBA00042738"/>
    </source>
</evidence>
<feature type="domain" description="DNA repair metallo-beta-lactamase" evidence="18">
    <location>
        <begin position="218"/>
        <end position="308"/>
    </location>
</feature>
<comment type="subcellular location">
    <subcellularLocation>
        <location evidence="3">Chromosome</location>
        <location evidence="3">Telomere</location>
    </subcellularLocation>
    <subcellularLocation>
        <location evidence="2">Nucleus</location>
    </subcellularLocation>
</comment>
<dbReference type="GO" id="GO:0008800">
    <property type="term" value="F:beta-lactamase activity"/>
    <property type="evidence" value="ECO:0007669"/>
    <property type="project" value="UniProtKB-EC"/>
</dbReference>
<feature type="region of interest" description="Disordered" evidence="17">
    <location>
        <begin position="473"/>
        <end position="508"/>
    </location>
</feature>
<dbReference type="GO" id="GO:0006303">
    <property type="term" value="P:double-strand break repair via nonhomologous end joining"/>
    <property type="evidence" value="ECO:0007669"/>
    <property type="project" value="TreeGrafter"/>
</dbReference>
<dbReference type="PANTHER" id="PTHR23240:SF26">
    <property type="entry name" value="5' EXONUCLEASE APOLLO"/>
    <property type="match status" value="1"/>
</dbReference>
<dbReference type="Gene3D" id="3.40.50.12650">
    <property type="match status" value="1"/>
</dbReference>
<dbReference type="SUPFAM" id="SSF56281">
    <property type="entry name" value="Metallo-hydrolase/oxidoreductase"/>
    <property type="match status" value="1"/>
</dbReference>
<keyword evidence="13" id="KW-0539">Nucleus</keyword>
<evidence type="ECO:0000256" key="4">
    <source>
        <dbReference type="ARBA" id="ARBA00010304"/>
    </source>
</evidence>
<dbReference type="EMBL" id="CAIIXF020000005">
    <property type="protein sequence ID" value="CAH1782661.1"/>
    <property type="molecule type" value="Genomic_DNA"/>
</dbReference>
<keyword evidence="9" id="KW-0378">Hydrolase</keyword>
<feature type="region of interest" description="Disordered" evidence="17">
    <location>
        <begin position="383"/>
        <end position="404"/>
    </location>
</feature>
<evidence type="ECO:0000256" key="3">
    <source>
        <dbReference type="ARBA" id="ARBA00004574"/>
    </source>
</evidence>
<gene>
    <name evidence="19" type="ORF">OFUS_LOCUS9083</name>
</gene>
<protein>
    <recommendedName>
        <fullName evidence="14">5' exonuclease Apollo</fullName>
        <ecNumber evidence="5">3.5.2.6</ecNumber>
    </recommendedName>
    <alternativeName>
        <fullName evidence="15">DNA cross-link repair 1B protein</fullName>
    </alternativeName>
    <alternativeName>
        <fullName evidence="16">SNM1 homolog B</fullName>
    </alternativeName>
</protein>
<keyword evidence="7" id="KW-0540">Nuclease</keyword>
<dbReference type="FunFam" id="3.40.50.12650:FF:000003">
    <property type="entry name" value="DNA cross-link repair 1B"/>
    <property type="match status" value="1"/>
</dbReference>
<evidence type="ECO:0000256" key="10">
    <source>
        <dbReference type="ARBA" id="ARBA00022839"/>
    </source>
</evidence>
<keyword evidence="11" id="KW-0779">Telomere</keyword>
<dbReference type="AlphaFoldDB" id="A0A8S4NPI3"/>
<evidence type="ECO:0000256" key="8">
    <source>
        <dbReference type="ARBA" id="ARBA00022763"/>
    </source>
</evidence>
<dbReference type="GO" id="GO:0000781">
    <property type="term" value="C:chromosome, telomeric region"/>
    <property type="evidence" value="ECO:0007669"/>
    <property type="project" value="UniProtKB-SubCell"/>
</dbReference>
<comment type="caution">
    <text evidence="19">The sequence shown here is derived from an EMBL/GenBank/DDBJ whole genome shotgun (WGS) entry which is preliminary data.</text>
</comment>
<evidence type="ECO:0000256" key="7">
    <source>
        <dbReference type="ARBA" id="ARBA00022722"/>
    </source>
</evidence>
<keyword evidence="8" id="KW-0227">DNA damage</keyword>
<evidence type="ECO:0000256" key="13">
    <source>
        <dbReference type="ARBA" id="ARBA00023242"/>
    </source>
</evidence>
<evidence type="ECO:0000256" key="1">
    <source>
        <dbReference type="ARBA" id="ARBA00001526"/>
    </source>
</evidence>
<comment type="similarity">
    <text evidence="4">Belongs to the DNA repair metallo-beta-lactamase (DRMBL) family.</text>
</comment>
<name>A0A8S4NPI3_OWEFU</name>
<sequence>MNGCVVSDTPIAVDMWKVRLHPCVKLFFLSHMHGDHTVGLTASWKDNIYCSPVSGKLLRQRIKVKECFIKPLELNTSHLLPLDETGKETMTVTLIDANHCPGAVMFFFQGYFGSILYTGDMRYHSDMFLDPSPLCNLTTPIDVLYLDNTYNDPQCVFSTRDEATNEILEIIRAHPEHDILLGMKNLGKEDLFVQVAMELNEWIVVTEDTYNDFIVLELPNVFTTDHKLGRLQIVKSFKITSNTIATLNRQQPTIGIIPTALFTGTGLNPYSNCDDIFIVNYSDHSSYTELHDFVSQVKPRSIIPVVKCTRGVFNSDWTSRGNMSCFTTYLDPTPKVVYEVPPSVKQYMNAGNVNPYDSSSAAKSKKNVAMIKRYKLQRTQSYPKTNRPKGIVFPDSPEDPKPRQPARMKMHIIFDSDDDGEQTRAVSIKNSPPQLNETAIDSKQLIQDTHTKHVPSNDTGCVDNVLGIALETTHKKDGKNNPTRDSIVCPQSNHQPSNSNNESPKYDPVCIRKHLNSYNPKRRKLPLTLTQPQSKRYRQDNFPQRDCLNTWFQSVKPEPIGSNKKLSLIKNGKINSQMKQIEKCDSTEGTYDIDLNTNKSVILPFKDGTQSGSSKLYGTMKSINFQHEDGSTSVKQKVFNVKTVKSLKCKPINDNIKNTKIICKTSKSTIALNCKPLKRKTKV</sequence>
<dbReference type="Pfam" id="PF07522">
    <property type="entry name" value="DRMBL"/>
    <property type="match status" value="1"/>
</dbReference>
<reference evidence="19" key="1">
    <citation type="submission" date="2022-03" db="EMBL/GenBank/DDBJ databases">
        <authorList>
            <person name="Martin C."/>
        </authorList>
    </citation>
    <scope>NUCLEOTIDE SEQUENCE</scope>
</reference>
<evidence type="ECO:0000256" key="15">
    <source>
        <dbReference type="ARBA" id="ARBA00041693"/>
    </source>
</evidence>
<evidence type="ECO:0000256" key="6">
    <source>
        <dbReference type="ARBA" id="ARBA00022454"/>
    </source>
</evidence>
<evidence type="ECO:0000259" key="18">
    <source>
        <dbReference type="Pfam" id="PF07522"/>
    </source>
</evidence>
<organism evidence="19 20">
    <name type="scientific">Owenia fusiformis</name>
    <name type="common">Polychaete worm</name>
    <dbReference type="NCBI Taxonomy" id="6347"/>
    <lineage>
        <taxon>Eukaryota</taxon>
        <taxon>Metazoa</taxon>
        <taxon>Spiralia</taxon>
        <taxon>Lophotrochozoa</taxon>
        <taxon>Annelida</taxon>
        <taxon>Polychaeta</taxon>
        <taxon>Sedentaria</taxon>
        <taxon>Canalipalpata</taxon>
        <taxon>Sabellida</taxon>
        <taxon>Oweniida</taxon>
        <taxon>Oweniidae</taxon>
        <taxon>Owenia</taxon>
    </lineage>
</organism>
<keyword evidence="12" id="KW-0234">DNA repair</keyword>
<keyword evidence="10" id="KW-0269">Exonuclease</keyword>
<evidence type="ECO:0000256" key="5">
    <source>
        <dbReference type="ARBA" id="ARBA00012865"/>
    </source>
</evidence>
<dbReference type="GO" id="GO:0000723">
    <property type="term" value="P:telomere maintenance"/>
    <property type="evidence" value="ECO:0007669"/>
    <property type="project" value="TreeGrafter"/>
</dbReference>